<dbReference type="GO" id="GO:0016020">
    <property type="term" value="C:membrane"/>
    <property type="evidence" value="ECO:0007669"/>
    <property type="project" value="UniProtKB-SubCell"/>
</dbReference>
<dbReference type="Gene3D" id="2.10.25.10">
    <property type="entry name" value="Laminin"/>
    <property type="match status" value="1"/>
</dbReference>
<dbReference type="EMBL" id="FR904320">
    <property type="protein sequence ID" value="CDQ59266.1"/>
    <property type="molecule type" value="Genomic_DNA"/>
</dbReference>
<evidence type="ECO:0000256" key="2">
    <source>
        <dbReference type="ARBA" id="ARBA00022536"/>
    </source>
</evidence>
<evidence type="ECO:0000256" key="3">
    <source>
        <dbReference type="ARBA" id="ARBA00022692"/>
    </source>
</evidence>
<organism evidence="10 11">
    <name type="scientific">Oncorhynchus mykiss</name>
    <name type="common">Rainbow trout</name>
    <name type="synonym">Salmo gairdneri</name>
    <dbReference type="NCBI Taxonomy" id="8022"/>
    <lineage>
        <taxon>Eukaryota</taxon>
        <taxon>Metazoa</taxon>
        <taxon>Chordata</taxon>
        <taxon>Craniata</taxon>
        <taxon>Vertebrata</taxon>
        <taxon>Euteleostomi</taxon>
        <taxon>Actinopterygii</taxon>
        <taxon>Neopterygii</taxon>
        <taxon>Teleostei</taxon>
        <taxon>Protacanthopterygii</taxon>
        <taxon>Salmoniformes</taxon>
        <taxon>Salmonidae</taxon>
        <taxon>Salmoninae</taxon>
        <taxon>Oncorhynchus</taxon>
    </lineage>
</organism>
<keyword evidence="7" id="KW-1015">Disulfide bond</keyword>
<name>A0A060VWW0_ONCMY</name>
<dbReference type="FunFam" id="2.10.25.10:FF:000018">
    <property type="entry name" value="Delta-like 1"/>
    <property type="match status" value="1"/>
</dbReference>
<dbReference type="InterPro" id="IPR000742">
    <property type="entry name" value="EGF"/>
</dbReference>
<evidence type="ECO:0000313" key="11">
    <source>
        <dbReference type="Proteomes" id="UP000193380"/>
    </source>
</evidence>
<evidence type="ECO:0000313" key="10">
    <source>
        <dbReference type="EMBL" id="CDQ59266.1"/>
    </source>
</evidence>
<gene>
    <name evidence="10" type="ORF">GSONMT00079512001</name>
</gene>
<keyword evidence="3" id="KW-0812">Transmembrane</keyword>
<dbReference type="Pfam" id="PF21700">
    <property type="entry name" value="EGF_DL_JAG"/>
    <property type="match status" value="1"/>
</dbReference>
<protein>
    <recommendedName>
        <fullName evidence="9">EGF-like domain-containing protein</fullName>
    </recommendedName>
</protein>
<dbReference type="PROSITE" id="PS00022">
    <property type="entry name" value="EGF_1"/>
    <property type="match status" value="1"/>
</dbReference>
<sequence>MCVCSVCRQGCHQIHGSCSVPGECKCHYGYEGALCHRCMTFPGCVYGSCVEPWQCVCDVNWGGLLCDKGDFCVCLCPCSTGVGIKKSRPSIRRRSCFESACASVCFRPRVSEWVTLPQHCTNISPMLPSRAPVWEPPGAT</sequence>
<keyword evidence="4" id="KW-0677">Repeat</keyword>
<reference evidence="10 11" key="1">
    <citation type="journal article" date="2014" name="Nat. Commun.">
        <title>The rainbow trout genome provides novel insights into evolution after whole-genome duplication in vertebrates.</title>
        <authorList>
            <person name="Berthelot C."/>
            <person name="Brunet F."/>
            <person name="Chalopin D."/>
            <person name="Juanchich A."/>
            <person name="Bernard M."/>
            <person name="Noel B."/>
            <person name="Bento P."/>
            <person name="Da Silva C."/>
            <person name="Labadie K."/>
            <person name="Alberti A."/>
            <person name="Aury J.M."/>
            <person name="Louis A."/>
            <person name="Dehais P."/>
            <person name="Bardou P."/>
            <person name="Montfort J."/>
            <person name="Klopp C."/>
            <person name="Cabau C."/>
            <person name="Gaspin C."/>
            <person name="Thorgaard G.H."/>
            <person name="Boussaha M."/>
            <person name="Quillet E."/>
            <person name="Guyomard R."/>
            <person name="Galiana D."/>
            <person name="Bobe J."/>
            <person name="Volff J.N."/>
            <person name="Genet C."/>
            <person name="Wincker P."/>
            <person name="Jaillon O."/>
            <person name="Roest Crollius H."/>
            <person name="Guiguen Y."/>
        </authorList>
    </citation>
    <scope>NUCLEOTIDE SEQUENCE [LARGE SCALE GENOMIC DNA]</scope>
</reference>
<dbReference type="Proteomes" id="UP000193380">
    <property type="component" value="Chromosome 24"/>
</dbReference>
<keyword evidence="5" id="KW-1133">Transmembrane helix</keyword>
<feature type="domain" description="EGF-like" evidence="9">
    <location>
        <begin position="24"/>
        <end position="35"/>
    </location>
</feature>
<accession>A0A060VWW0</accession>
<keyword evidence="2" id="KW-0245">EGF-like domain</keyword>
<dbReference type="PaxDb" id="8022-A0A060VWW0"/>
<evidence type="ECO:0000256" key="1">
    <source>
        <dbReference type="ARBA" id="ARBA00004479"/>
    </source>
</evidence>
<evidence type="ECO:0000259" key="9">
    <source>
        <dbReference type="PROSITE" id="PS00022"/>
    </source>
</evidence>
<dbReference type="AlphaFoldDB" id="A0A060VWW0"/>
<evidence type="ECO:0000256" key="6">
    <source>
        <dbReference type="ARBA" id="ARBA00023136"/>
    </source>
</evidence>
<evidence type="ECO:0000256" key="8">
    <source>
        <dbReference type="ARBA" id="ARBA00023180"/>
    </source>
</evidence>
<dbReference type="STRING" id="8022.A0A060VWW0"/>
<keyword evidence="6" id="KW-0472">Membrane</keyword>
<proteinExistence type="predicted"/>
<evidence type="ECO:0000256" key="5">
    <source>
        <dbReference type="ARBA" id="ARBA00022989"/>
    </source>
</evidence>
<comment type="subcellular location">
    <subcellularLocation>
        <location evidence="1">Membrane</location>
        <topology evidence="1">Single-pass type I membrane protein</topology>
    </subcellularLocation>
</comment>
<evidence type="ECO:0000256" key="4">
    <source>
        <dbReference type="ARBA" id="ARBA00022737"/>
    </source>
</evidence>
<evidence type="ECO:0000256" key="7">
    <source>
        <dbReference type="ARBA" id="ARBA00023157"/>
    </source>
</evidence>
<keyword evidence="8" id="KW-0325">Glycoprotein</keyword>